<reference evidence="3" key="1">
    <citation type="journal article" date="2016" name="Stand. Genomic Sci.">
        <title>Complete genome sequence of Methanospirillum hungatei type strain JF1.</title>
        <authorList>
            <person name="Gunsalus R.P."/>
            <person name="Cook L.E."/>
            <person name="Crable B."/>
            <person name="Rohlin L."/>
            <person name="McDonald E."/>
            <person name="Mouttaki H."/>
            <person name="Sieber J.R."/>
            <person name="Poweleit N."/>
            <person name="Zhou H."/>
            <person name="Lapidus A.L."/>
            <person name="Daligault H.E."/>
            <person name="Land M."/>
            <person name="Gilna P."/>
            <person name="Ivanova N."/>
            <person name="Kyrpides N."/>
            <person name="Culley D.E."/>
            <person name="McInerney M.J."/>
        </authorList>
    </citation>
    <scope>NUCLEOTIDE SEQUENCE [LARGE SCALE GENOMIC DNA]</scope>
    <source>
        <strain evidence="3">ATCC 27890 / DSM 864 / NBRC 100397 / JF-1</strain>
    </source>
</reference>
<gene>
    <name evidence="2" type="ordered locus">Mhun_2261</name>
</gene>
<dbReference type="Proteomes" id="UP000001941">
    <property type="component" value="Chromosome"/>
</dbReference>
<name>Q2FTS4_METHJ</name>
<keyword evidence="1" id="KW-1133">Transmembrane helix</keyword>
<dbReference type="EnsemblBacteria" id="ABD41966">
    <property type="protein sequence ID" value="ABD41966"/>
    <property type="gene ID" value="Mhun_2261"/>
</dbReference>
<evidence type="ECO:0008006" key="4">
    <source>
        <dbReference type="Google" id="ProtNLM"/>
    </source>
</evidence>
<dbReference type="STRING" id="323259.Mhun_2261"/>
<dbReference type="eggNOG" id="arCOG03260">
    <property type="taxonomic scope" value="Archaea"/>
</dbReference>
<evidence type="ECO:0000313" key="2">
    <source>
        <dbReference type="EMBL" id="ABD41966.1"/>
    </source>
</evidence>
<dbReference type="AlphaFoldDB" id="Q2FTS4"/>
<feature type="transmembrane region" description="Helical" evidence="1">
    <location>
        <begin position="436"/>
        <end position="456"/>
    </location>
</feature>
<protein>
    <recommendedName>
        <fullName evidence="4">PEGA domain-containing protein</fullName>
    </recommendedName>
</protein>
<sequence length="474" mass="51928">MHFSAVCIVSLCLVLSLCLVSGSSVMVIVFEQSDRTVLIPEAIIYADGKIAGKTDVNGAYNLSFEGHLPNIRVVKGGYTEWTGSPTENDTAILVPLLVRNSTLHVEVFDADTLIPVQDAYIVVTSEDGIRYEARSGFEGKASLGLRADQVYSLEINAPNFQAIHDTVVTGGDSTTVQYSLVRNDRISIRVLDSVSSYPIQSAHIEADGIKIGTTNDRGILISNISRNVEHIFDISADGYEPSHVSRTISFEDQVVDFPLVKAKSTIFVSVYNRDQKPLSNASVQMDGIMIGDTNEFGRLMIPSLEIRPYEFIVNRDGYKRNTLTFTPGKETSELVVVLESEFIDLEAKVIDAYGAPLREVSVFLLGDAQETLNSCETDLNGTCMLPAIEGKMYRIKAEKGGYYPNSTSANTETNPNTIVLHNPATVSNGSSAPFPFIPVAATLILLIAGAGLFMFLSKRQRPRRRSHSNRRKSL</sequence>
<proteinExistence type="predicted"/>
<dbReference type="SUPFAM" id="SSF49464">
    <property type="entry name" value="Carboxypeptidase regulatory domain-like"/>
    <property type="match status" value="1"/>
</dbReference>
<dbReference type="OrthoDB" id="107355at2157"/>
<keyword evidence="3" id="KW-1185">Reference proteome</keyword>
<organism evidence="2 3">
    <name type="scientific">Methanospirillum hungatei JF-1 (strain ATCC 27890 / DSM 864 / NBRC 100397 / JF-1)</name>
    <dbReference type="NCBI Taxonomy" id="323259"/>
    <lineage>
        <taxon>Archaea</taxon>
        <taxon>Methanobacteriati</taxon>
        <taxon>Methanobacteriota</taxon>
        <taxon>Stenosarchaea group</taxon>
        <taxon>Methanomicrobia</taxon>
        <taxon>Methanomicrobiales</taxon>
        <taxon>Methanospirillaceae</taxon>
        <taxon>Methanospirillum</taxon>
    </lineage>
</organism>
<dbReference type="GeneID" id="3924223"/>
<dbReference type="KEGG" id="mhu:Mhun_2261"/>
<dbReference type="InParanoid" id="Q2FTS4"/>
<keyword evidence="1" id="KW-0812">Transmembrane</keyword>
<dbReference type="HOGENOM" id="CLU_046642_0_0_2"/>
<evidence type="ECO:0000256" key="1">
    <source>
        <dbReference type="SAM" id="Phobius"/>
    </source>
</evidence>
<dbReference type="RefSeq" id="WP_011449224.1">
    <property type="nucleotide sequence ID" value="NC_007796.1"/>
</dbReference>
<dbReference type="EMBL" id="CP000254">
    <property type="protein sequence ID" value="ABD41966.1"/>
    <property type="molecule type" value="Genomic_DNA"/>
</dbReference>
<evidence type="ECO:0000313" key="3">
    <source>
        <dbReference type="Proteomes" id="UP000001941"/>
    </source>
</evidence>
<accession>Q2FTS4</accession>
<dbReference type="InterPro" id="IPR008969">
    <property type="entry name" value="CarboxyPept-like_regulatory"/>
</dbReference>
<keyword evidence="1" id="KW-0472">Membrane</keyword>